<dbReference type="RefSeq" id="XP_066674479.1">
    <property type="nucleotide sequence ID" value="XM_066804706.1"/>
</dbReference>
<evidence type="ECO:0000313" key="3">
    <source>
        <dbReference type="Proteomes" id="UP001433268"/>
    </source>
</evidence>
<dbReference type="Pfam" id="PF26639">
    <property type="entry name" value="Het-6_barrel"/>
    <property type="match status" value="1"/>
</dbReference>
<comment type="caution">
    <text evidence="2">The sequence shown here is derived from an EMBL/GenBank/DDBJ whole genome shotgun (WGS) entry which is preliminary data.</text>
</comment>
<keyword evidence="1" id="KW-1133">Transmembrane helix</keyword>
<keyword evidence="1" id="KW-0472">Membrane</keyword>
<dbReference type="EMBL" id="JAQQWN010000002">
    <property type="protein sequence ID" value="KAK8093706.1"/>
    <property type="molecule type" value="Genomic_DNA"/>
</dbReference>
<name>A0ABR1XAM4_9PEZI</name>
<keyword evidence="3" id="KW-1185">Reference proteome</keyword>
<accession>A0ABR1XAM4</accession>
<reference evidence="2 3" key="1">
    <citation type="submission" date="2023-01" db="EMBL/GenBank/DDBJ databases">
        <title>Analysis of 21 Apiospora genomes using comparative genomics revels a genus with tremendous synthesis potential of carbohydrate active enzymes and secondary metabolites.</title>
        <authorList>
            <person name="Sorensen T."/>
        </authorList>
    </citation>
    <scope>NUCLEOTIDE SEQUENCE [LARGE SCALE GENOMIC DNA]</scope>
    <source>
        <strain evidence="2 3">CBS 114990</strain>
    </source>
</reference>
<organism evidence="2 3">
    <name type="scientific">Apiospora hydei</name>
    <dbReference type="NCBI Taxonomy" id="1337664"/>
    <lineage>
        <taxon>Eukaryota</taxon>
        <taxon>Fungi</taxon>
        <taxon>Dikarya</taxon>
        <taxon>Ascomycota</taxon>
        <taxon>Pezizomycotina</taxon>
        <taxon>Sordariomycetes</taxon>
        <taxon>Xylariomycetidae</taxon>
        <taxon>Amphisphaeriales</taxon>
        <taxon>Apiosporaceae</taxon>
        <taxon>Apiospora</taxon>
    </lineage>
</organism>
<proteinExistence type="predicted"/>
<dbReference type="GeneID" id="92037766"/>
<dbReference type="Proteomes" id="UP001433268">
    <property type="component" value="Unassembled WGS sequence"/>
</dbReference>
<feature type="transmembrane region" description="Helical" evidence="1">
    <location>
        <begin position="20"/>
        <end position="39"/>
    </location>
</feature>
<gene>
    <name evidence="2" type="ORF">PG997_000391</name>
</gene>
<protein>
    <submittedName>
        <fullName evidence="2">Uncharacterized protein</fullName>
    </submittedName>
</protein>
<sequence>MKSNDLFWTEDGYMGLATHGVQPGDIVCVLTGLCIPVVLRPKDGRFMLVGECYCFGLMHSEDTTGGDLEVFEII</sequence>
<evidence type="ECO:0000313" key="2">
    <source>
        <dbReference type="EMBL" id="KAK8093706.1"/>
    </source>
</evidence>
<keyword evidence="1" id="KW-0812">Transmembrane</keyword>
<evidence type="ECO:0000256" key="1">
    <source>
        <dbReference type="SAM" id="Phobius"/>
    </source>
</evidence>